<dbReference type="Proteomes" id="UP000289152">
    <property type="component" value="Unassembled WGS sequence"/>
</dbReference>
<dbReference type="GO" id="GO:0009450">
    <property type="term" value="P:gamma-aminobutyric acid catabolic process"/>
    <property type="evidence" value="ECO:0007669"/>
    <property type="project" value="TreeGrafter"/>
</dbReference>
<dbReference type="EMBL" id="SDIL01000003">
    <property type="protein sequence ID" value="RXK42216.1"/>
    <property type="molecule type" value="Genomic_DNA"/>
</dbReference>
<dbReference type="FunFam" id="3.40.309.10:FF:000004">
    <property type="entry name" value="Succinate-semialdehyde dehydrogenase I"/>
    <property type="match status" value="1"/>
</dbReference>
<keyword evidence="3 8" id="KW-0560">Oxidoreductase</keyword>
<evidence type="ECO:0000256" key="4">
    <source>
        <dbReference type="ARBA" id="ARBA00050387"/>
    </source>
</evidence>
<dbReference type="InterPro" id="IPR016162">
    <property type="entry name" value="Ald_DH_N"/>
</dbReference>
<dbReference type="InterPro" id="IPR015590">
    <property type="entry name" value="Aldehyde_DH_dom"/>
</dbReference>
<evidence type="ECO:0000313" key="10">
    <source>
        <dbReference type="EMBL" id="RXK42216.1"/>
    </source>
</evidence>
<keyword evidence="11" id="KW-1185">Reference proteome</keyword>
<dbReference type="InterPro" id="IPR029510">
    <property type="entry name" value="Ald_DH_CS_GLU"/>
</dbReference>
<feature type="active site" evidence="7">
    <location>
        <position position="319"/>
    </location>
</feature>
<dbReference type="Gene3D" id="3.40.309.10">
    <property type="entry name" value="Aldehyde Dehydrogenase, Chain A, domain 2"/>
    <property type="match status" value="1"/>
</dbReference>
<protein>
    <recommendedName>
        <fullName evidence="6">succinate-semialdehyde dehydrogenase [NAD(P)(+)]</fullName>
        <ecNumber evidence="6">1.2.1.16</ecNumber>
    </recommendedName>
</protein>
<dbReference type="AlphaFoldDB" id="A0A4Q1BVY9"/>
<dbReference type="PROSITE" id="PS00070">
    <property type="entry name" value="ALDEHYDE_DEHYDR_CYS"/>
    <property type="match status" value="1"/>
</dbReference>
<dbReference type="InterPro" id="IPR016161">
    <property type="entry name" value="Ald_DH/histidinol_DH"/>
</dbReference>
<dbReference type="OrthoDB" id="310895at2759"/>
<sequence length="547" mass="59249">MYKGLRSTLHHRPSLHPRLSNRCLITAIAAFHPRVSPNHLIPPSASARGIRMVSNWPKVTKENPLGLDDPTLLIQHGIINGQYVDAEETFAVDDPATGKIIGHCPDMTAEDTRKAIDVAHKAFKSYRITTPNQRQALLLEFYRLYQENIKDIARLIVWENGKCWNDALTEANYAGSFISWAAGEAVRVYGEVVPCSLPGARNFTIKQPIGVCALLVPWNFPAAMIARKIGPALAVGCTAVIKVPAETPFTNLAIMELAKRAGVPDGVLNVITTDKHLQEVGLELSTNPTIRKLSFTGSTRVGKMLAKNASGTLKKLSLELGGNAPLIIFEDADLPTAVTGAIASKFRASGQTCVCANRIYVHETIYDEFAKLFVEKVKDFKVGPGFDEGVTHGPLFHPRAADKVQSHVDDAVSKGARVLIGGKRGEGSFYQPTVLADVTEDCLLTGEETFGPLAALIKFSSEEEVIELANKAEVGLSGYFFTKDTDRIWRVAEALEVGMVGANTGMISQVSIPFGGVKESGYGREGAHDGTQEYLVTKAIVLGKSVQ</sequence>
<dbReference type="CDD" id="cd07103">
    <property type="entry name" value="ALDH_F5_SSADH_GabD"/>
    <property type="match status" value="1"/>
</dbReference>
<evidence type="ECO:0000256" key="6">
    <source>
        <dbReference type="ARBA" id="ARBA00067047"/>
    </source>
</evidence>
<dbReference type="FunCoup" id="A0A4Q1BVY9">
    <property type="interactions" value="135"/>
</dbReference>
<dbReference type="VEuPathDB" id="FungiDB:TREMEDRAFT_71888"/>
<dbReference type="GO" id="GO:0004777">
    <property type="term" value="F:succinate-semialdehyde dehydrogenase (NAD+) activity"/>
    <property type="evidence" value="ECO:0007669"/>
    <property type="project" value="TreeGrafter"/>
</dbReference>
<organism evidence="10 11">
    <name type="scientific">Tremella mesenterica</name>
    <name type="common">Jelly fungus</name>
    <dbReference type="NCBI Taxonomy" id="5217"/>
    <lineage>
        <taxon>Eukaryota</taxon>
        <taxon>Fungi</taxon>
        <taxon>Dikarya</taxon>
        <taxon>Basidiomycota</taxon>
        <taxon>Agaricomycotina</taxon>
        <taxon>Tremellomycetes</taxon>
        <taxon>Tremellales</taxon>
        <taxon>Tremellaceae</taxon>
        <taxon>Tremella</taxon>
    </lineage>
</organism>
<comment type="pathway">
    <text evidence="1">Amino-acid degradation; 4-aminobutanoate degradation.</text>
</comment>
<dbReference type="EC" id="1.2.1.16" evidence="6"/>
<comment type="catalytic activity">
    <reaction evidence="4">
        <text>succinate semialdehyde + NADP(+) + H2O = succinate + NADPH + 2 H(+)</text>
        <dbReference type="Rhea" id="RHEA:13213"/>
        <dbReference type="ChEBI" id="CHEBI:15377"/>
        <dbReference type="ChEBI" id="CHEBI:15378"/>
        <dbReference type="ChEBI" id="CHEBI:30031"/>
        <dbReference type="ChEBI" id="CHEBI:57706"/>
        <dbReference type="ChEBI" id="CHEBI:57783"/>
        <dbReference type="ChEBI" id="CHEBI:58349"/>
        <dbReference type="EC" id="1.2.1.16"/>
    </reaction>
</comment>
<dbReference type="InterPro" id="IPR016163">
    <property type="entry name" value="Ald_DH_C"/>
</dbReference>
<comment type="catalytic activity">
    <reaction evidence="5">
        <text>succinate semialdehyde + NAD(+) + H2O = succinate + NADH + 2 H(+)</text>
        <dbReference type="Rhea" id="RHEA:13217"/>
        <dbReference type="ChEBI" id="CHEBI:15377"/>
        <dbReference type="ChEBI" id="CHEBI:15378"/>
        <dbReference type="ChEBI" id="CHEBI:30031"/>
        <dbReference type="ChEBI" id="CHEBI:57540"/>
        <dbReference type="ChEBI" id="CHEBI:57706"/>
        <dbReference type="ChEBI" id="CHEBI:57945"/>
        <dbReference type="EC" id="1.2.1.16"/>
    </reaction>
</comment>
<dbReference type="InParanoid" id="A0A4Q1BVY9"/>
<dbReference type="FunFam" id="3.40.605.10:FF:000005">
    <property type="entry name" value="Succinate-semialdehyde dehydrogenase I"/>
    <property type="match status" value="1"/>
</dbReference>
<evidence type="ECO:0000256" key="2">
    <source>
        <dbReference type="ARBA" id="ARBA00009986"/>
    </source>
</evidence>
<comment type="caution">
    <text evidence="10">The sequence shown here is derived from an EMBL/GenBank/DDBJ whole genome shotgun (WGS) entry which is preliminary data.</text>
</comment>
<evidence type="ECO:0000256" key="5">
    <source>
        <dbReference type="ARBA" id="ARBA00052698"/>
    </source>
</evidence>
<name>A0A4Q1BVY9_TREME</name>
<feature type="domain" description="Aldehyde dehydrogenase" evidence="9">
    <location>
        <begin position="85"/>
        <end position="540"/>
    </location>
</feature>
<dbReference type="STRING" id="5217.A0A4Q1BVY9"/>
<evidence type="ECO:0000259" key="9">
    <source>
        <dbReference type="Pfam" id="PF00171"/>
    </source>
</evidence>
<dbReference type="Gene3D" id="3.40.605.10">
    <property type="entry name" value="Aldehyde Dehydrogenase, Chain A, domain 1"/>
    <property type="match status" value="1"/>
</dbReference>
<comment type="similarity">
    <text evidence="2 8">Belongs to the aldehyde dehydrogenase family.</text>
</comment>
<gene>
    <name evidence="10" type="ORF">M231_00574</name>
</gene>
<evidence type="ECO:0000256" key="7">
    <source>
        <dbReference type="PROSITE-ProRule" id="PRU10007"/>
    </source>
</evidence>
<dbReference type="PROSITE" id="PS00687">
    <property type="entry name" value="ALDEHYDE_DEHYDR_GLU"/>
    <property type="match status" value="1"/>
</dbReference>
<dbReference type="PANTHER" id="PTHR43353:SF10">
    <property type="entry name" value="SUCCINATE-SEMIALDEHYDE DEHYDROGENASE (NADP+)"/>
    <property type="match status" value="1"/>
</dbReference>
<evidence type="ECO:0000256" key="3">
    <source>
        <dbReference type="ARBA" id="ARBA00023002"/>
    </source>
</evidence>
<dbReference type="GO" id="GO:0005737">
    <property type="term" value="C:cytoplasm"/>
    <property type="evidence" value="ECO:0007669"/>
    <property type="project" value="TreeGrafter"/>
</dbReference>
<evidence type="ECO:0000256" key="1">
    <source>
        <dbReference type="ARBA" id="ARBA00005176"/>
    </source>
</evidence>
<proteinExistence type="inferred from homology"/>
<accession>A0A4Q1BVY9</accession>
<reference evidence="10 11" key="1">
    <citation type="submission" date="2016-06" db="EMBL/GenBank/DDBJ databases">
        <title>Evolution of pathogenesis and genome organization in the Tremellales.</title>
        <authorList>
            <person name="Cuomo C."/>
            <person name="Litvintseva A."/>
            <person name="Heitman J."/>
            <person name="Chen Y."/>
            <person name="Sun S."/>
            <person name="Springer D."/>
            <person name="Dromer F."/>
            <person name="Young S."/>
            <person name="Zeng Q."/>
            <person name="Chapman S."/>
            <person name="Gujja S."/>
            <person name="Saif S."/>
            <person name="Birren B."/>
        </authorList>
    </citation>
    <scope>NUCLEOTIDE SEQUENCE [LARGE SCALE GENOMIC DNA]</scope>
    <source>
        <strain evidence="10 11">ATCC 28783</strain>
    </source>
</reference>
<evidence type="ECO:0000313" key="11">
    <source>
        <dbReference type="Proteomes" id="UP000289152"/>
    </source>
</evidence>
<dbReference type="Pfam" id="PF00171">
    <property type="entry name" value="Aldedh"/>
    <property type="match status" value="1"/>
</dbReference>
<dbReference type="SUPFAM" id="SSF53720">
    <property type="entry name" value="ALDH-like"/>
    <property type="match status" value="1"/>
</dbReference>
<dbReference type="InterPro" id="IPR016160">
    <property type="entry name" value="Ald_DH_CS_CYS"/>
</dbReference>
<dbReference type="InterPro" id="IPR050740">
    <property type="entry name" value="Aldehyde_DH_Superfamily"/>
</dbReference>
<dbReference type="PANTHER" id="PTHR43353">
    <property type="entry name" value="SUCCINATE-SEMIALDEHYDE DEHYDROGENASE, MITOCHONDRIAL"/>
    <property type="match status" value="1"/>
</dbReference>
<evidence type="ECO:0000256" key="8">
    <source>
        <dbReference type="RuleBase" id="RU003345"/>
    </source>
</evidence>